<dbReference type="Gene3D" id="1.10.287.110">
    <property type="entry name" value="DnaJ domain"/>
    <property type="match status" value="1"/>
</dbReference>
<dbReference type="Proteomes" id="UP000052943">
    <property type="component" value="Unassembled WGS sequence"/>
</dbReference>
<organism evidence="2 3">
    <name type="scientific">Phytophthora nicotianae</name>
    <name type="common">Potato buckeye rot agent</name>
    <name type="synonym">Phytophthora parasitica</name>
    <dbReference type="NCBI Taxonomy" id="4792"/>
    <lineage>
        <taxon>Eukaryota</taxon>
        <taxon>Sar</taxon>
        <taxon>Stramenopiles</taxon>
        <taxon>Oomycota</taxon>
        <taxon>Peronosporomycetes</taxon>
        <taxon>Peronosporales</taxon>
        <taxon>Peronosporaceae</taxon>
        <taxon>Phytophthora</taxon>
    </lineage>
</organism>
<dbReference type="InterPro" id="IPR019531">
    <property type="entry name" value="Pmp4"/>
</dbReference>
<dbReference type="AlphaFoldDB" id="A0A0W8CVM1"/>
<dbReference type="GO" id="GO:0005778">
    <property type="term" value="C:peroxisomal membrane"/>
    <property type="evidence" value="ECO:0007669"/>
    <property type="project" value="TreeGrafter"/>
</dbReference>
<feature type="signal peptide" evidence="1">
    <location>
        <begin position="1"/>
        <end position="24"/>
    </location>
</feature>
<comment type="caution">
    <text evidence="2">The sequence shown here is derived from an EMBL/GenBank/DDBJ whole genome shotgun (WGS) entry which is preliminary data.</text>
</comment>
<evidence type="ECO:0000313" key="2">
    <source>
        <dbReference type="EMBL" id="KUF88311.1"/>
    </source>
</evidence>
<dbReference type="PANTHER" id="PTHR15460:SF3">
    <property type="entry name" value="PEROXISOMAL MEMBRANE PROTEIN 4"/>
    <property type="match status" value="1"/>
</dbReference>
<proteinExistence type="predicted"/>
<dbReference type="EMBL" id="LNFO01001866">
    <property type="protein sequence ID" value="KUF88311.1"/>
    <property type="molecule type" value="Genomic_DNA"/>
</dbReference>
<evidence type="ECO:0000256" key="1">
    <source>
        <dbReference type="SAM" id="SignalP"/>
    </source>
</evidence>
<dbReference type="SUPFAM" id="SSF46565">
    <property type="entry name" value="Chaperone J-domain"/>
    <property type="match status" value="1"/>
</dbReference>
<accession>A0A0W8CVM1</accession>
<dbReference type="STRING" id="4790.A0A0W8CVM1"/>
<gene>
    <name evidence="2" type="ORF">AM587_10012721</name>
</gene>
<reference evidence="2 3" key="1">
    <citation type="submission" date="2015-11" db="EMBL/GenBank/DDBJ databases">
        <title>Genomes and virulence difference between two physiological races of Phytophthora nicotianae.</title>
        <authorList>
            <person name="Liu H."/>
            <person name="Ma X."/>
            <person name="Yu H."/>
            <person name="Fang D."/>
            <person name="Li Y."/>
            <person name="Wang X."/>
            <person name="Wang W."/>
            <person name="Dong Y."/>
            <person name="Xiao B."/>
        </authorList>
    </citation>
    <scope>NUCLEOTIDE SEQUENCE [LARGE SCALE GENOMIC DNA]</scope>
    <source>
        <strain evidence="3">race 0</strain>
    </source>
</reference>
<dbReference type="PANTHER" id="PTHR15460">
    <property type="entry name" value="PEROXISOMAL MEMBRANE PROTEIN 4"/>
    <property type="match status" value="1"/>
</dbReference>
<protein>
    <submittedName>
        <fullName evidence="2">Peroxisomal membrane protein 4</fullName>
    </submittedName>
</protein>
<feature type="chain" id="PRO_5006941074" evidence="1">
    <location>
        <begin position="25"/>
        <end position="1141"/>
    </location>
</feature>
<dbReference type="CDD" id="cd06257">
    <property type="entry name" value="DnaJ"/>
    <property type="match status" value="1"/>
</dbReference>
<dbReference type="OrthoDB" id="552049at2759"/>
<name>A0A0W8CVM1_PHYNI</name>
<keyword evidence="1" id="KW-0732">Signal</keyword>
<dbReference type="InterPro" id="IPR001623">
    <property type="entry name" value="DnaJ_domain"/>
</dbReference>
<evidence type="ECO:0000313" key="3">
    <source>
        <dbReference type="Proteomes" id="UP000052943"/>
    </source>
</evidence>
<sequence>MKLHTQQLGWLLLIVFCALHATKAATKNDVWTRCIRNILRSFTQPQQNLLCASIHSNGQDPTAPGRCAKIALGGRPLQPAKFASRGELLRAASIIQLCSKAQNMGPANCWIAIPAQVRQQMLVAFASTNTDVDLDSEAAVIPLVRVCKHAQDDRPAQCLLLWLEMSKTLSRRDASDALDGAVTLCKSFDGQTSALKQCMMQVTPHLRIEAGSQFHILQLCQFIGDGENLAAVIRCASKLGRKHILPNIISQVCAGISDVTQPQTCFVEAQQKLRWMSQEAQISLCMGAAERAPLVPVYCALEMKNIARTLPFSDHGKFVANLCHGATNATTVIQCVKLVPAHTFTASHTLRLCAASAMPPPQMLENDDPVSLYPTRCATRAQLLLQRSLRISVDDLGMSVPAAAVHVCEQATSDAPSKCLADTQRDRALSVKLRVQLCQRATSDSPQRCVCSLRKFINAGRMDIYNAVMTCRQTESIGPVECVGELFHTTASVTGKVAAQLCHAAKDSEPAHCFAASPAFYDDELKVLLCNQAESSAPASCVNTVITRFANQPLVKVSLCRGATTAAPAACAIEAPFGMDETNVVELCRSAQSSTPAKCAQELPRSLGVPWLMVAQVCTGATSTTPGRCLAHHVRHSRMHLRALDENQVVAECRLGVVRPAALGIAKASYSCPELHPLCPLHIVVDVLDQYGHPLVDSHHQVVYVNARFTESYDQQHQYFHRRQPVLQGPSYAKIVDGSADFSNLLFTGVGTFTLTFHAGEGVTEEVARVVVHPDLIAEALQTRCEQLFIRFQCSAESPPSPIRDKQRNEIQMLLLPRELHLNAVTCGEYWMNNIGGLAFSGFSAPSHVLYVLPRPLYDLFTSMDIPRADMSAWALLGLKEGESSRTVIRRAYHRRSLEWHPDKWHALATALPPVWQQELGGVKATMQEALLAILRGLRNGSFYGTKVRAPHALVMIFLFQKGSIRQKLRGIVRLTFEHSKNLALFVGVYKAVLAVLRAHQEHALGRHVSTGVGKPGAHWHAAVAGGIGGYLVWGRYSSVNFQIIMYLMSRVLISAVRLLAAKGYQPFAQHRFKHVYPLLATVVWASVMWLYENEPHTLHPSLLKSMQFLYDESCRWKDGLVEFLPSPATTAVFLLTWLQF</sequence>
<dbReference type="InterPro" id="IPR036869">
    <property type="entry name" value="J_dom_sf"/>
</dbReference>